<feature type="domain" description="ABC3 transporter permease C-terminal" evidence="7">
    <location>
        <begin position="299"/>
        <end position="412"/>
    </location>
</feature>
<proteinExistence type="predicted"/>
<evidence type="ECO:0000256" key="2">
    <source>
        <dbReference type="ARBA" id="ARBA00022475"/>
    </source>
</evidence>
<dbReference type="InterPro" id="IPR025857">
    <property type="entry name" value="MacB_PCD"/>
</dbReference>
<dbReference type="PANTHER" id="PTHR30572">
    <property type="entry name" value="MEMBRANE COMPONENT OF TRANSPORTER-RELATED"/>
    <property type="match status" value="1"/>
</dbReference>
<dbReference type="STRING" id="1563681.BFP71_17005"/>
<evidence type="ECO:0000256" key="1">
    <source>
        <dbReference type="ARBA" id="ARBA00004651"/>
    </source>
</evidence>
<evidence type="ECO:0008006" key="11">
    <source>
        <dbReference type="Google" id="ProtNLM"/>
    </source>
</evidence>
<evidence type="ECO:0000256" key="3">
    <source>
        <dbReference type="ARBA" id="ARBA00022692"/>
    </source>
</evidence>
<dbReference type="Pfam" id="PF02687">
    <property type="entry name" value="FtsX"/>
    <property type="match status" value="2"/>
</dbReference>
<feature type="domain" description="MacB-like periplasmic core" evidence="8">
    <location>
        <begin position="20"/>
        <end position="245"/>
    </location>
</feature>
<keyword evidence="5 6" id="KW-0472">Membrane</keyword>
<gene>
    <name evidence="9" type="ORF">BFP71_17005</name>
</gene>
<feature type="domain" description="ABC3 transporter permease C-terminal" evidence="7">
    <location>
        <begin position="699"/>
        <end position="811"/>
    </location>
</feature>
<dbReference type="Pfam" id="PF12704">
    <property type="entry name" value="MacB_PCD"/>
    <property type="match status" value="2"/>
</dbReference>
<evidence type="ECO:0000313" key="9">
    <source>
        <dbReference type="EMBL" id="OEK05116.1"/>
    </source>
</evidence>
<dbReference type="Proteomes" id="UP000095552">
    <property type="component" value="Unassembled WGS sequence"/>
</dbReference>
<evidence type="ECO:0000259" key="8">
    <source>
        <dbReference type="Pfam" id="PF12704"/>
    </source>
</evidence>
<organism evidence="9 10">
    <name type="scientific">Roseivirga misakiensis</name>
    <dbReference type="NCBI Taxonomy" id="1563681"/>
    <lineage>
        <taxon>Bacteria</taxon>
        <taxon>Pseudomonadati</taxon>
        <taxon>Bacteroidota</taxon>
        <taxon>Cytophagia</taxon>
        <taxon>Cytophagales</taxon>
        <taxon>Roseivirgaceae</taxon>
        <taxon>Roseivirga</taxon>
    </lineage>
</organism>
<evidence type="ECO:0000256" key="5">
    <source>
        <dbReference type="ARBA" id="ARBA00023136"/>
    </source>
</evidence>
<evidence type="ECO:0000256" key="6">
    <source>
        <dbReference type="SAM" id="Phobius"/>
    </source>
</evidence>
<sequence length="818" mass="90951">MLKNYLTVVLRQIAKNKTFSFINILGLSFGMAICVVIFQYVAFHTSFDTFNTNADRLFRLESETISKDNAVNYSIKHAPLLTATLAEKSPRVADYARIIDFDYLNSSVEFRDDDKLSTFKQEGIKGIDKSFFSMFSTSFIAGGVDKFDEPYKAVLSLKASKKFFDNPETAIGQVFTLKGNAGNQDYELVGVMEDMPANSHLDFQVALSFPSVPKYLGTIDTWDNPAYRGYVLLNDGADQQEVAQLTTSIFNENFSEQLKVSGDQVDFTLQNIQDIHLESQLGDDSGASVNANMIWILSLIAVVILAVAWINYLNLSLVKTLDRMKEMGVRKCLGSSKNQLVQLFLMESFVLNILSLGLTIVLVNLSSGYLSQTTALPLINILDPIVLGVLLGIALLGTLFTGLYPIVLLKSFNLASVLVGKKGKSIGNRSRKGLVLVQFAVTFLLIASTLTIFKQVDFMRNADLGINTENVLLVEAPPSDINADNRQERAKFRAMTNELLKYPGIESMSMSGEVPGQPISWGASLYLNNQPKESAISTGLIAMDYSFPEFFGIDVVAGRALRQGDDPWSKGDVVINEKLAEQLGFSNPEDAIGANISGFFAPLQVRGVLENHHHTSLHNDYRPIAYIVSGWTRYYFFKLRIDENSDESKTGQLSQMITKMQSEWDDVYPNYQMVYSFVDQGFDKQYKEDVRFGKIFTGFSIVTIVVACLGLFGLTALTVNQKVKEVGIRKVLGASGLSLVRLLSKEYALLVTISGLLSLPLAYFLMTNWLNSYTFRIDIGLWFFLIPFAMIICLAVISVVGKILSVVRANPVEALRYE</sequence>
<evidence type="ECO:0000313" key="10">
    <source>
        <dbReference type="Proteomes" id="UP000095552"/>
    </source>
</evidence>
<feature type="transmembrane region" description="Helical" evidence="6">
    <location>
        <begin position="695"/>
        <end position="719"/>
    </location>
</feature>
<comment type="subcellular location">
    <subcellularLocation>
        <location evidence="1">Cell membrane</location>
        <topology evidence="1">Multi-pass membrane protein</topology>
    </subcellularLocation>
</comment>
<dbReference type="GO" id="GO:0005886">
    <property type="term" value="C:plasma membrane"/>
    <property type="evidence" value="ECO:0007669"/>
    <property type="project" value="UniProtKB-SubCell"/>
</dbReference>
<dbReference type="InterPro" id="IPR050250">
    <property type="entry name" value="Macrolide_Exporter_MacB"/>
</dbReference>
<feature type="transmembrane region" description="Helical" evidence="6">
    <location>
        <begin position="293"/>
        <end position="315"/>
    </location>
</feature>
<evidence type="ECO:0000256" key="4">
    <source>
        <dbReference type="ARBA" id="ARBA00022989"/>
    </source>
</evidence>
<feature type="transmembrane region" description="Helical" evidence="6">
    <location>
        <begin position="747"/>
        <end position="767"/>
    </location>
</feature>
<feature type="transmembrane region" description="Helical" evidence="6">
    <location>
        <begin position="21"/>
        <end position="43"/>
    </location>
</feature>
<dbReference type="InterPro" id="IPR003838">
    <property type="entry name" value="ABC3_permease_C"/>
</dbReference>
<protein>
    <recommendedName>
        <fullName evidence="11">ABC transporter permease</fullName>
    </recommendedName>
</protein>
<feature type="transmembrane region" description="Helical" evidence="6">
    <location>
        <begin position="385"/>
        <end position="412"/>
    </location>
</feature>
<dbReference type="AlphaFoldDB" id="A0A1E5T176"/>
<dbReference type="GO" id="GO:0022857">
    <property type="term" value="F:transmembrane transporter activity"/>
    <property type="evidence" value="ECO:0007669"/>
    <property type="project" value="TreeGrafter"/>
</dbReference>
<feature type="transmembrane region" description="Helical" evidence="6">
    <location>
        <begin position="779"/>
        <end position="800"/>
    </location>
</feature>
<feature type="transmembrane region" description="Helical" evidence="6">
    <location>
        <begin position="433"/>
        <end position="453"/>
    </location>
</feature>
<keyword evidence="4 6" id="KW-1133">Transmembrane helix</keyword>
<comment type="caution">
    <text evidence="9">The sequence shown here is derived from an EMBL/GenBank/DDBJ whole genome shotgun (WGS) entry which is preliminary data.</text>
</comment>
<dbReference type="PANTHER" id="PTHR30572:SF18">
    <property type="entry name" value="ABC-TYPE MACROLIDE FAMILY EXPORT SYSTEM PERMEASE COMPONENT 2"/>
    <property type="match status" value="1"/>
</dbReference>
<dbReference type="EMBL" id="MDGQ01000005">
    <property type="protein sequence ID" value="OEK05116.1"/>
    <property type="molecule type" value="Genomic_DNA"/>
</dbReference>
<reference evidence="9 10" key="1">
    <citation type="submission" date="2016-08" db="EMBL/GenBank/DDBJ databases">
        <title>Draft genome of Fabibacter sp. strain SK-8.</title>
        <authorList>
            <person name="Wong S.-K."/>
            <person name="Hamasaki K."/>
            <person name="Yoshizawa S."/>
        </authorList>
    </citation>
    <scope>NUCLEOTIDE SEQUENCE [LARGE SCALE GENOMIC DNA]</scope>
    <source>
        <strain evidence="9 10">SK-8</strain>
    </source>
</reference>
<dbReference type="OrthoDB" id="973299at2"/>
<keyword evidence="2" id="KW-1003">Cell membrane</keyword>
<name>A0A1E5T176_9BACT</name>
<evidence type="ECO:0000259" key="7">
    <source>
        <dbReference type="Pfam" id="PF02687"/>
    </source>
</evidence>
<accession>A0A1E5T176</accession>
<keyword evidence="3 6" id="KW-0812">Transmembrane</keyword>
<feature type="transmembrane region" description="Helical" evidence="6">
    <location>
        <begin position="340"/>
        <end position="365"/>
    </location>
</feature>
<feature type="domain" description="MacB-like periplasmic core" evidence="8">
    <location>
        <begin position="501"/>
        <end position="628"/>
    </location>
</feature>
<dbReference type="RefSeq" id="WP_069836620.1">
    <property type="nucleotide sequence ID" value="NZ_MDGQ01000005.1"/>
</dbReference>
<keyword evidence="10" id="KW-1185">Reference proteome</keyword>